<dbReference type="PANTHER" id="PTHR38445">
    <property type="entry name" value="HTH-TYPE TRANSCRIPTIONAL REPRESSOR YTRA"/>
    <property type="match status" value="1"/>
</dbReference>
<feature type="domain" description="HTH gntR-type" evidence="4">
    <location>
        <begin position="24"/>
        <end position="92"/>
    </location>
</feature>
<dbReference type="CDD" id="cd07377">
    <property type="entry name" value="WHTH_GntR"/>
    <property type="match status" value="1"/>
</dbReference>
<keyword evidence="2 5" id="KW-0238">DNA-binding</keyword>
<gene>
    <name evidence="5" type="ORF">LX99_01289</name>
</gene>
<dbReference type="InterPro" id="IPR036388">
    <property type="entry name" value="WH-like_DNA-bd_sf"/>
</dbReference>
<dbReference type="InterPro" id="IPR036390">
    <property type="entry name" value="WH_DNA-bd_sf"/>
</dbReference>
<organism evidence="5 6">
    <name type="scientific">Mucilaginibacter oryzae</name>
    <dbReference type="NCBI Taxonomy" id="468058"/>
    <lineage>
        <taxon>Bacteria</taxon>
        <taxon>Pseudomonadati</taxon>
        <taxon>Bacteroidota</taxon>
        <taxon>Sphingobacteriia</taxon>
        <taxon>Sphingobacteriales</taxon>
        <taxon>Sphingobacteriaceae</taxon>
        <taxon>Mucilaginibacter</taxon>
    </lineage>
</organism>
<sequence length="139" mass="16142">MGLSAALSLRKNNCSLHMEFNNTQPIYLQIADYICDKIQLEVWLADQKIPSVRELAVTLEVNPNTVARSYEYLQGQEIIYTRRGMGYFAQANAAQNILKTRRARFMDEELPLLFKKMQLLGIPVSELEQQYQHFIDNQN</sequence>
<proteinExistence type="predicted"/>
<evidence type="ECO:0000256" key="2">
    <source>
        <dbReference type="ARBA" id="ARBA00023125"/>
    </source>
</evidence>
<comment type="caution">
    <text evidence="5">The sequence shown here is derived from an EMBL/GenBank/DDBJ whole genome shotgun (WGS) entry which is preliminary data.</text>
</comment>
<evidence type="ECO:0000256" key="1">
    <source>
        <dbReference type="ARBA" id="ARBA00023015"/>
    </source>
</evidence>
<evidence type="ECO:0000313" key="6">
    <source>
        <dbReference type="Proteomes" id="UP000245678"/>
    </source>
</evidence>
<name>A0A316HEB2_9SPHI</name>
<keyword evidence="1" id="KW-0805">Transcription regulation</keyword>
<dbReference type="PROSITE" id="PS50949">
    <property type="entry name" value="HTH_GNTR"/>
    <property type="match status" value="1"/>
</dbReference>
<dbReference type="Gene3D" id="1.10.10.10">
    <property type="entry name" value="Winged helix-like DNA-binding domain superfamily/Winged helix DNA-binding domain"/>
    <property type="match status" value="1"/>
</dbReference>
<dbReference type="PANTHER" id="PTHR38445:SF10">
    <property type="entry name" value="GNTR-FAMILY TRANSCRIPTIONAL REGULATOR"/>
    <property type="match status" value="1"/>
</dbReference>
<dbReference type="EMBL" id="QGHA01000002">
    <property type="protein sequence ID" value="PWK78836.1"/>
    <property type="molecule type" value="Genomic_DNA"/>
</dbReference>
<protein>
    <submittedName>
        <fullName evidence="5">DNA-binding transcriptional regulator YhcF (GntR family)</fullName>
    </submittedName>
</protein>
<evidence type="ECO:0000256" key="3">
    <source>
        <dbReference type="ARBA" id="ARBA00023163"/>
    </source>
</evidence>
<dbReference type="SUPFAM" id="SSF46785">
    <property type="entry name" value="Winged helix' DNA-binding domain"/>
    <property type="match status" value="1"/>
</dbReference>
<keyword evidence="6" id="KW-1185">Reference proteome</keyword>
<evidence type="ECO:0000259" key="4">
    <source>
        <dbReference type="PROSITE" id="PS50949"/>
    </source>
</evidence>
<dbReference type="Pfam" id="PF00392">
    <property type="entry name" value="GntR"/>
    <property type="match status" value="1"/>
</dbReference>
<dbReference type="GO" id="GO:0003677">
    <property type="term" value="F:DNA binding"/>
    <property type="evidence" value="ECO:0007669"/>
    <property type="project" value="UniProtKB-KW"/>
</dbReference>
<evidence type="ECO:0000313" key="5">
    <source>
        <dbReference type="EMBL" id="PWK78836.1"/>
    </source>
</evidence>
<keyword evidence="3" id="KW-0804">Transcription</keyword>
<dbReference type="SMART" id="SM00345">
    <property type="entry name" value="HTH_GNTR"/>
    <property type="match status" value="1"/>
</dbReference>
<dbReference type="Proteomes" id="UP000245678">
    <property type="component" value="Unassembled WGS sequence"/>
</dbReference>
<dbReference type="GO" id="GO:0003700">
    <property type="term" value="F:DNA-binding transcription factor activity"/>
    <property type="evidence" value="ECO:0007669"/>
    <property type="project" value="InterPro"/>
</dbReference>
<reference evidence="5 6" key="1">
    <citation type="submission" date="2018-05" db="EMBL/GenBank/DDBJ databases">
        <title>Genomic Encyclopedia of Archaeal and Bacterial Type Strains, Phase II (KMG-II): from individual species to whole genera.</title>
        <authorList>
            <person name="Goeker M."/>
        </authorList>
    </citation>
    <scope>NUCLEOTIDE SEQUENCE [LARGE SCALE GENOMIC DNA]</scope>
    <source>
        <strain evidence="5 6">DSM 19975</strain>
    </source>
</reference>
<dbReference type="AlphaFoldDB" id="A0A316HEB2"/>
<dbReference type="Gene3D" id="1.10.287.100">
    <property type="match status" value="1"/>
</dbReference>
<dbReference type="InterPro" id="IPR000524">
    <property type="entry name" value="Tscrpt_reg_HTH_GntR"/>
</dbReference>
<accession>A0A316HEB2</accession>